<dbReference type="Proteomes" id="UP000274822">
    <property type="component" value="Unassembled WGS sequence"/>
</dbReference>
<organism evidence="1 2">
    <name type="scientific">Jimgerdemannia flammicorona</name>
    <dbReference type="NCBI Taxonomy" id="994334"/>
    <lineage>
        <taxon>Eukaryota</taxon>
        <taxon>Fungi</taxon>
        <taxon>Fungi incertae sedis</taxon>
        <taxon>Mucoromycota</taxon>
        <taxon>Mucoromycotina</taxon>
        <taxon>Endogonomycetes</taxon>
        <taxon>Endogonales</taxon>
        <taxon>Endogonaceae</taxon>
        <taxon>Jimgerdemannia</taxon>
    </lineage>
</organism>
<sequence length="188" mass="21663">MYHYSLFLDLFRGEKASRAVSYRENSQRQLGETKVAASRLDATVGQSKWLSDRYKLARGLKDQIDFIYKLLPGSQKHRITEVEVFGVLTSGLEGSVYALDLPCSGLYRFGELFRFELPRQFDTYELLIKALARFLALKARLRAVLEILQDIKWTSTTETLQEPDLFWSPRKNLRTQPTRSTPPSPTPL</sequence>
<reference evidence="1 2" key="1">
    <citation type="journal article" date="2018" name="New Phytol.">
        <title>Phylogenomics of Endogonaceae and evolution of mycorrhizas within Mucoromycota.</title>
        <authorList>
            <person name="Chang Y."/>
            <person name="Desiro A."/>
            <person name="Na H."/>
            <person name="Sandor L."/>
            <person name="Lipzen A."/>
            <person name="Clum A."/>
            <person name="Barry K."/>
            <person name="Grigoriev I.V."/>
            <person name="Martin F.M."/>
            <person name="Stajich J.E."/>
            <person name="Smith M.E."/>
            <person name="Bonito G."/>
            <person name="Spatafora J.W."/>
        </authorList>
    </citation>
    <scope>NUCLEOTIDE SEQUENCE [LARGE SCALE GENOMIC DNA]</scope>
    <source>
        <strain evidence="1 2">AD002</strain>
    </source>
</reference>
<dbReference type="EMBL" id="RBNJ01001039">
    <property type="protein sequence ID" value="RUS33641.1"/>
    <property type="molecule type" value="Genomic_DNA"/>
</dbReference>
<protein>
    <submittedName>
        <fullName evidence="1">Uncharacterized protein</fullName>
    </submittedName>
</protein>
<comment type="caution">
    <text evidence="1">The sequence shown here is derived from an EMBL/GenBank/DDBJ whole genome shotgun (WGS) entry which is preliminary data.</text>
</comment>
<accession>A0A433QV03</accession>
<proteinExistence type="predicted"/>
<dbReference type="AlphaFoldDB" id="A0A433QV03"/>
<keyword evidence="2" id="KW-1185">Reference proteome</keyword>
<gene>
    <name evidence="1" type="ORF">BC938DRAFT_470737</name>
</gene>
<evidence type="ECO:0000313" key="2">
    <source>
        <dbReference type="Proteomes" id="UP000274822"/>
    </source>
</evidence>
<name>A0A433QV03_9FUNG</name>
<evidence type="ECO:0000313" key="1">
    <source>
        <dbReference type="EMBL" id="RUS33641.1"/>
    </source>
</evidence>